<keyword evidence="2" id="KW-1185">Reference proteome</keyword>
<reference evidence="1 2" key="1">
    <citation type="submission" date="2020-08" db="EMBL/GenBank/DDBJ databases">
        <title>Genomic Encyclopedia of Type Strains, Phase IV (KMG-IV): sequencing the most valuable type-strain genomes for metagenomic binning, comparative biology and taxonomic classification.</title>
        <authorList>
            <person name="Goeker M."/>
        </authorList>
    </citation>
    <scope>NUCLEOTIDE SEQUENCE [LARGE SCALE GENOMIC DNA]</scope>
    <source>
        <strain evidence="1 2">DSM 102234</strain>
    </source>
</reference>
<gene>
    <name evidence="1" type="ORF">GGR95_002978</name>
</gene>
<sequence length="56" mass="6385">MSEIIHLKERRKSQCKHLTVAVDETLDQVECEDCGEVLNPVVVLRDIARRGLSTNH</sequence>
<name>A0A7W6EBU3_9RHOB</name>
<dbReference type="EMBL" id="JACIEI010000013">
    <property type="protein sequence ID" value="MBB3995323.1"/>
    <property type="molecule type" value="Genomic_DNA"/>
</dbReference>
<evidence type="ECO:0000313" key="1">
    <source>
        <dbReference type="EMBL" id="MBB3995323.1"/>
    </source>
</evidence>
<organism evidence="1 2">
    <name type="scientific">Sulfitobacter undariae</name>
    <dbReference type="NCBI Taxonomy" id="1563671"/>
    <lineage>
        <taxon>Bacteria</taxon>
        <taxon>Pseudomonadati</taxon>
        <taxon>Pseudomonadota</taxon>
        <taxon>Alphaproteobacteria</taxon>
        <taxon>Rhodobacterales</taxon>
        <taxon>Roseobacteraceae</taxon>
        <taxon>Sulfitobacter</taxon>
    </lineage>
</organism>
<proteinExistence type="predicted"/>
<accession>A0A7W6EBU3</accession>
<dbReference type="RefSeq" id="WP_184567137.1">
    <property type="nucleotide sequence ID" value="NZ_JACIEI010000013.1"/>
</dbReference>
<dbReference type="Proteomes" id="UP000530268">
    <property type="component" value="Unassembled WGS sequence"/>
</dbReference>
<evidence type="ECO:0000313" key="2">
    <source>
        <dbReference type="Proteomes" id="UP000530268"/>
    </source>
</evidence>
<comment type="caution">
    <text evidence="1">The sequence shown here is derived from an EMBL/GenBank/DDBJ whole genome shotgun (WGS) entry which is preliminary data.</text>
</comment>
<protein>
    <submittedName>
        <fullName evidence="1">Uncharacterized protein</fullName>
    </submittedName>
</protein>
<dbReference type="AlphaFoldDB" id="A0A7W6EBU3"/>